<name>A0A315VX80_GAMAF</name>
<accession>A0A315VX80</accession>
<dbReference type="EMBL" id="NHOQ01000959">
    <property type="protein sequence ID" value="PWA28025.1"/>
    <property type="molecule type" value="Genomic_DNA"/>
</dbReference>
<sequence length="94" mass="10131">MDDKASFLGPLEILEYWSGPRSDQSPLVLLLLGETESGKSSAGNAILSGRAFKGKTTRSCRRNAAVLGFQANISVYCLAHFNGKFSILILSSLH</sequence>
<proteinExistence type="predicted"/>
<reference evidence="1 2" key="1">
    <citation type="journal article" date="2018" name="G3 (Bethesda)">
        <title>A High-Quality Reference Genome for the Invasive Mosquitofish Gambusia affinis Using a Chicago Library.</title>
        <authorList>
            <person name="Hoffberg S.L."/>
            <person name="Troendle N.J."/>
            <person name="Glenn T.C."/>
            <person name="Mahmud O."/>
            <person name="Louha S."/>
            <person name="Chalopin D."/>
            <person name="Bennetzen J.L."/>
            <person name="Mauricio R."/>
        </authorList>
    </citation>
    <scope>NUCLEOTIDE SEQUENCE [LARGE SCALE GENOMIC DNA]</scope>
    <source>
        <strain evidence="1">NE01/NJP1002.9</strain>
        <tissue evidence="1">Muscle</tissue>
    </source>
</reference>
<evidence type="ECO:0000313" key="2">
    <source>
        <dbReference type="Proteomes" id="UP000250572"/>
    </source>
</evidence>
<evidence type="ECO:0008006" key="3">
    <source>
        <dbReference type="Google" id="ProtNLM"/>
    </source>
</evidence>
<evidence type="ECO:0000313" key="1">
    <source>
        <dbReference type="EMBL" id="PWA28025.1"/>
    </source>
</evidence>
<organism evidence="1 2">
    <name type="scientific">Gambusia affinis</name>
    <name type="common">Western mosquitofish</name>
    <name type="synonym">Heterandria affinis</name>
    <dbReference type="NCBI Taxonomy" id="33528"/>
    <lineage>
        <taxon>Eukaryota</taxon>
        <taxon>Metazoa</taxon>
        <taxon>Chordata</taxon>
        <taxon>Craniata</taxon>
        <taxon>Vertebrata</taxon>
        <taxon>Euteleostomi</taxon>
        <taxon>Actinopterygii</taxon>
        <taxon>Neopterygii</taxon>
        <taxon>Teleostei</taxon>
        <taxon>Neoteleostei</taxon>
        <taxon>Acanthomorphata</taxon>
        <taxon>Ovalentaria</taxon>
        <taxon>Atherinomorphae</taxon>
        <taxon>Cyprinodontiformes</taxon>
        <taxon>Poeciliidae</taxon>
        <taxon>Poeciliinae</taxon>
        <taxon>Gambusia</taxon>
    </lineage>
</organism>
<dbReference type="InterPro" id="IPR027417">
    <property type="entry name" value="P-loop_NTPase"/>
</dbReference>
<dbReference type="Proteomes" id="UP000250572">
    <property type="component" value="Unassembled WGS sequence"/>
</dbReference>
<gene>
    <name evidence="1" type="ORF">CCH79_00012159</name>
</gene>
<protein>
    <recommendedName>
        <fullName evidence="3">AIG1-type G domain-containing protein</fullName>
    </recommendedName>
</protein>
<dbReference type="AlphaFoldDB" id="A0A315VX80"/>
<keyword evidence="2" id="KW-1185">Reference proteome</keyword>
<dbReference type="Gene3D" id="3.40.50.300">
    <property type="entry name" value="P-loop containing nucleotide triphosphate hydrolases"/>
    <property type="match status" value="1"/>
</dbReference>
<comment type="caution">
    <text evidence="1">The sequence shown here is derived from an EMBL/GenBank/DDBJ whole genome shotgun (WGS) entry which is preliminary data.</text>
</comment>